<comment type="similarity">
    <text evidence="1 7">Belongs to the mandelate racemase/muconate lactonizing enzyme family.</text>
</comment>
<evidence type="ECO:0000256" key="7">
    <source>
        <dbReference type="RuleBase" id="RU366006"/>
    </source>
</evidence>
<keyword evidence="4 7" id="KW-0413">Isomerase</keyword>
<feature type="binding site" evidence="6">
    <location>
        <position position="228"/>
    </location>
    <ligand>
        <name>Mg(2+)</name>
        <dbReference type="ChEBI" id="CHEBI:18420"/>
    </ligand>
</feature>
<proteinExistence type="inferred from homology"/>
<evidence type="ECO:0000256" key="6">
    <source>
        <dbReference type="PIRSR" id="PIRSR634603-3"/>
    </source>
</evidence>
<keyword evidence="10" id="KW-1185">Reference proteome</keyword>
<protein>
    <recommendedName>
        <fullName evidence="7">Dipeptide epimerase</fullName>
        <ecNumber evidence="7">5.1.1.-</ecNumber>
    </recommendedName>
</protein>
<dbReference type="SUPFAM" id="SSF54826">
    <property type="entry name" value="Enolase N-terminal domain-like"/>
    <property type="match status" value="1"/>
</dbReference>
<evidence type="ECO:0000313" key="10">
    <source>
        <dbReference type="Proteomes" id="UP000032568"/>
    </source>
</evidence>
<evidence type="ECO:0000256" key="1">
    <source>
        <dbReference type="ARBA" id="ARBA00008031"/>
    </source>
</evidence>
<gene>
    <name evidence="9" type="ORF">SG35_015400</name>
</gene>
<dbReference type="GO" id="GO:0009063">
    <property type="term" value="P:amino acid catabolic process"/>
    <property type="evidence" value="ECO:0007669"/>
    <property type="project" value="InterPro"/>
</dbReference>
<keyword evidence="3 6" id="KW-0460">Magnesium</keyword>
<feature type="active site" description="Proton acceptor; specific for (R)-substrate epimerization" evidence="5">
    <location>
        <position position="177"/>
    </location>
</feature>
<evidence type="ECO:0000256" key="2">
    <source>
        <dbReference type="ARBA" id="ARBA00022723"/>
    </source>
</evidence>
<dbReference type="InterPro" id="IPR034603">
    <property type="entry name" value="Dipeptide_epimerase"/>
</dbReference>
<dbReference type="EMBL" id="CP059735">
    <property type="protein sequence ID" value="WDD96762.1"/>
    <property type="molecule type" value="Genomic_DNA"/>
</dbReference>
<dbReference type="KEGG" id="tact:SG35_015400"/>
<dbReference type="SFLD" id="SFLDF00010">
    <property type="entry name" value="dipeptide_epimerase"/>
    <property type="match status" value="1"/>
</dbReference>
<dbReference type="Pfam" id="PF13378">
    <property type="entry name" value="MR_MLE_C"/>
    <property type="match status" value="1"/>
</dbReference>
<dbReference type="InterPro" id="IPR018110">
    <property type="entry name" value="Mandel_Rmase/mucon_lact_enz_CS"/>
</dbReference>
<dbReference type="InterPro" id="IPR036849">
    <property type="entry name" value="Enolase-like_C_sf"/>
</dbReference>
<dbReference type="SFLD" id="SFLDS00001">
    <property type="entry name" value="Enolase"/>
    <property type="match status" value="1"/>
</dbReference>
<dbReference type="GO" id="GO:0016855">
    <property type="term" value="F:racemase and epimerase activity, acting on amino acids and derivatives"/>
    <property type="evidence" value="ECO:0007669"/>
    <property type="project" value="UniProtKB-UniRule"/>
</dbReference>
<evidence type="ECO:0000256" key="3">
    <source>
        <dbReference type="ARBA" id="ARBA00022842"/>
    </source>
</evidence>
<dbReference type="AlphaFoldDB" id="A0AAE9YJ97"/>
<dbReference type="InterPro" id="IPR013342">
    <property type="entry name" value="Mandelate_racemase_C"/>
</dbReference>
<reference evidence="9 10" key="2">
    <citation type="journal article" date="2022" name="Mar. Drugs">
        <title>Bioassay-Guided Fractionation Leads to the Detection of Cholic Acid Generated by the Rare Thalassomonas sp.</title>
        <authorList>
            <person name="Pheiffer F."/>
            <person name="Schneider Y.K."/>
            <person name="Hansen E.H."/>
            <person name="Andersen J.H."/>
            <person name="Isaksson J."/>
            <person name="Busche T."/>
            <person name="R C."/>
            <person name="Kalinowski J."/>
            <person name="Zyl L.V."/>
            <person name="Trindade M."/>
        </authorList>
    </citation>
    <scope>NUCLEOTIDE SEQUENCE [LARGE SCALE GENOMIC DNA]</scope>
    <source>
        <strain evidence="9 10">A5K-106</strain>
    </source>
</reference>
<dbReference type="Proteomes" id="UP000032568">
    <property type="component" value="Chromosome"/>
</dbReference>
<dbReference type="InterPro" id="IPR029065">
    <property type="entry name" value="Enolase_C-like"/>
</dbReference>
<dbReference type="InterPro" id="IPR034593">
    <property type="entry name" value="DgoD-like"/>
</dbReference>
<dbReference type="SMART" id="SM00922">
    <property type="entry name" value="MR_MLE"/>
    <property type="match status" value="1"/>
</dbReference>
<dbReference type="PANTHER" id="PTHR48080">
    <property type="entry name" value="D-GALACTONATE DEHYDRATASE-RELATED"/>
    <property type="match status" value="1"/>
</dbReference>
<keyword evidence="2 6" id="KW-0479">Metal-binding</keyword>
<dbReference type="Gene3D" id="3.20.20.120">
    <property type="entry name" value="Enolase-like C-terminal domain"/>
    <property type="match status" value="1"/>
</dbReference>
<dbReference type="Pfam" id="PF02746">
    <property type="entry name" value="MR_MLE_N"/>
    <property type="match status" value="1"/>
</dbReference>
<evidence type="ECO:0000256" key="5">
    <source>
        <dbReference type="PIRSR" id="PIRSR634603-1"/>
    </source>
</evidence>
<dbReference type="SFLD" id="SFLDG00180">
    <property type="entry name" value="muconate_cycloisomerase"/>
    <property type="match status" value="1"/>
</dbReference>
<feature type="active site" description="Proton acceptor; specific for (S)-substrate epimerization" evidence="5">
    <location>
        <position position="273"/>
    </location>
</feature>
<comment type="cofactor">
    <cofactor evidence="6 7">
        <name>Mg(2+)</name>
        <dbReference type="ChEBI" id="CHEBI:18420"/>
    </cofactor>
    <text evidence="6 7">Binds 1 Mg(2+) ion per subunit.</text>
</comment>
<feature type="binding site" evidence="6">
    <location>
        <position position="251"/>
    </location>
    <ligand>
        <name>Mg(2+)</name>
        <dbReference type="ChEBI" id="CHEBI:18420"/>
    </ligand>
</feature>
<dbReference type="InterPro" id="IPR013341">
    <property type="entry name" value="Mandelate_racemase_N_dom"/>
</dbReference>
<dbReference type="EC" id="5.1.1.-" evidence="7"/>
<dbReference type="CDD" id="cd03319">
    <property type="entry name" value="L-Ala-DL-Glu_epimerase"/>
    <property type="match status" value="1"/>
</dbReference>
<organism evidence="9 10">
    <name type="scientific">Thalassomonas actiniarum</name>
    <dbReference type="NCBI Taxonomy" id="485447"/>
    <lineage>
        <taxon>Bacteria</taxon>
        <taxon>Pseudomonadati</taxon>
        <taxon>Pseudomonadota</taxon>
        <taxon>Gammaproteobacteria</taxon>
        <taxon>Alteromonadales</taxon>
        <taxon>Colwelliaceae</taxon>
        <taxon>Thalassomonas</taxon>
    </lineage>
</organism>
<dbReference type="InterPro" id="IPR029017">
    <property type="entry name" value="Enolase-like_N"/>
</dbReference>
<dbReference type="PROSITE" id="PS00909">
    <property type="entry name" value="MR_MLE_2"/>
    <property type="match status" value="1"/>
</dbReference>
<reference evidence="9 10" key="1">
    <citation type="journal article" date="2015" name="Genome Announc.">
        <title>Draft Genome Sequences of Marine Isolates of Thalassomonas viridans and Thalassomonas actiniarum.</title>
        <authorList>
            <person name="Olonade I."/>
            <person name="van Zyl L.J."/>
            <person name="Trindade M."/>
        </authorList>
    </citation>
    <scope>NUCLEOTIDE SEQUENCE [LARGE SCALE GENOMIC DNA]</scope>
    <source>
        <strain evidence="9 10">A5K-106</strain>
    </source>
</reference>
<evidence type="ECO:0000313" key="9">
    <source>
        <dbReference type="EMBL" id="WDD96762.1"/>
    </source>
</evidence>
<feature type="binding site" evidence="6">
    <location>
        <position position="202"/>
    </location>
    <ligand>
        <name>Mg(2+)</name>
        <dbReference type="ChEBI" id="CHEBI:18420"/>
    </ligand>
</feature>
<evidence type="ECO:0000256" key="4">
    <source>
        <dbReference type="ARBA" id="ARBA00023235"/>
    </source>
</evidence>
<accession>A0AAE9YJ97</accession>
<dbReference type="Gene3D" id="3.30.390.10">
    <property type="entry name" value="Enolase-like, N-terminal domain"/>
    <property type="match status" value="1"/>
</dbReference>
<dbReference type="SUPFAM" id="SSF51604">
    <property type="entry name" value="Enolase C-terminal domain-like"/>
    <property type="match status" value="1"/>
</dbReference>
<evidence type="ECO:0000259" key="8">
    <source>
        <dbReference type="SMART" id="SM00922"/>
    </source>
</evidence>
<dbReference type="GO" id="GO:0046872">
    <property type="term" value="F:metal ion binding"/>
    <property type="evidence" value="ECO:0007669"/>
    <property type="project" value="UniProtKB-KW"/>
</dbReference>
<dbReference type="NCBIfam" id="NF042940">
    <property type="entry name" value="racemase_DgcA"/>
    <property type="match status" value="1"/>
</dbReference>
<sequence>MEKYQAAPVTGTGTASGTTLTVQVFSQQLPLKSVFRIARGAKTQAEVILVAISDGRHTGWGEAVPYGRYHESVAGVSQQIKTLPLDTINGKKLTDAVPADKAFEALIAKLPAGAARNALDCAWWDLKAKRQENTVASLLSLPPAIPCISAQTLSIDTPQAMAAAVAKLDNPPLVKVKLDNNNIIGKMTAIKQAAPCSQFIVDANEGWSLDDLQSCGAALKALDVILIEQPLPAGKDQALIDFASPVPLCADESCHTRAELDYLKNRYQVVNIKLDKTGGLSEAVLLAQAAKAMGFDIMLGCMVASSLAMAPASLLSPYAQYVDLDGPLLISDDRHYGFAFTRGLMQPLNTDLWGGPNRNTELHNLLEQ</sequence>
<feature type="domain" description="Mandelate racemase/muconate lactonizing enzyme C-terminal" evidence="8">
    <location>
        <begin position="158"/>
        <end position="249"/>
    </location>
</feature>
<dbReference type="PANTHER" id="PTHR48080:SF3">
    <property type="entry name" value="ENOLASE SUPERFAMILY MEMBER DDB_G0284701"/>
    <property type="match status" value="1"/>
</dbReference>
<name>A0AAE9YJ97_9GAMM</name>